<gene>
    <name evidence="1" type="ORF">JHL16_06550</name>
</gene>
<evidence type="ECO:0000313" key="1">
    <source>
        <dbReference type="EMBL" id="MBK1866007.1"/>
    </source>
</evidence>
<accession>A0ACC5R011</accession>
<comment type="caution">
    <text evidence="1">The sequence shown here is derived from an EMBL/GenBank/DDBJ whole genome shotgun (WGS) entry which is preliminary data.</text>
</comment>
<dbReference type="EMBL" id="JAENHL010000006">
    <property type="protein sequence ID" value="MBK1866007.1"/>
    <property type="molecule type" value="Genomic_DNA"/>
</dbReference>
<proteinExistence type="predicted"/>
<reference evidence="1" key="1">
    <citation type="submission" date="2021-01" db="EMBL/GenBank/DDBJ databases">
        <authorList>
            <person name="Sun Q."/>
        </authorList>
    </citation>
    <scope>NUCLEOTIDE SEQUENCE</scope>
    <source>
        <strain evidence="1">YIM B02566</strain>
    </source>
</reference>
<name>A0ACC5R011_9HYPH</name>
<organism evidence="1 2">
    <name type="scientific">Taklimakanibacter albus</name>
    <dbReference type="NCBI Taxonomy" id="2800327"/>
    <lineage>
        <taxon>Bacteria</taxon>
        <taxon>Pseudomonadati</taxon>
        <taxon>Pseudomonadota</taxon>
        <taxon>Alphaproteobacteria</taxon>
        <taxon>Hyphomicrobiales</taxon>
        <taxon>Aestuariivirgaceae</taxon>
        <taxon>Taklimakanibacter</taxon>
    </lineage>
</organism>
<dbReference type="Proteomes" id="UP000616151">
    <property type="component" value="Unassembled WGS sequence"/>
</dbReference>
<protein>
    <submittedName>
        <fullName evidence="1">ABC transporter permease</fullName>
    </submittedName>
</protein>
<evidence type="ECO:0000313" key="2">
    <source>
        <dbReference type="Proteomes" id="UP000616151"/>
    </source>
</evidence>
<sequence length="292" mass="32163">MTATTGTTGRWGEAGVVARPLLPASLFYVVFFAVPMLALFVLSFWRANGFVLIPDLTFDNYEKIATSSLYRVLILRTITVGFITAAIVVPLAFAVSYVMRFVFETRGQVILQLILLSLFSGYLVRIYAWRTILGKQGLLNSTLQWMGLIDRPLEFLIYSNFAIVITLTGLLLPLAVLPIYSAMSNISRDYLEAARDLGAPAYTLIRTILVPMALPGLRTAFAFAFLLAAGDFVTPTLVGGTQSLLIGNVIADQFRGIGSNWPLGAALAFVTIGIVLTLYFVVMRLIRWVTTW</sequence>
<keyword evidence="2" id="KW-1185">Reference proteome</keyword>